<proteinExistence type="predicted"/>
<feature type="compositionally biased region" description="Low complexity" evidence="1">
    <location>
        <begin position="183"/>
        <end position="205"/>
    </location>
</feature>
<evidence type="ECO:0000313" key="4">
    <source>
        <dbReference type="Proteomes" id="UP000772196"/>
    </source>
</evidence>
<keyword evidence="4" id="KW-1185">Reference proteome</keyword>
<gene>
    <name evidence="3" type="ORF">HFV08_26200</name>
</gene>
<dbReference type="RefSeq" id="WP_168542938.1">
    <property type="nucleotide sequence ID" value="NZ_JAAWWP010000021.1"/>
</dbReference>
<dbReference type="InterPro" id="IPR036182">
    <property type="entry name" value="PCuAC_sf"/>
</dbReference>
<protein>
    <submittedName>
        <fullName evidence="3">Copper chaperone PCu(A)C</fullName>
    </submittedName>
</protein>
<evidence type="ECO:0000313" key="3">
    <source>
        <dbReference type="EMBL" id="NKI44676.1"/>
    </source>
</evidence>
<name>A0ABX1H8G7_9ACTN</name>
<sequence>MSLQPSLRRGALAATALAFCVGALGACAAGNNAQTLEIKPDNARAQVGDIKVQNALVIAQPERESKGPAVIAAKLFNNGDRDQVLESVSAGGERAELKPAKGEKTAGKLVVPAHGALILGGRDNASVSLRTLPESIQLGDASPVTFTFSRTGDVKLDSFVVPAEGEFTKWGPDKVPSQPTKPPAESGKPSGSASPSADPQASASATGSPSPDESQGAEGQGGSGIAPGEHDPAGDTGH</sequence>
<accession>A0ABX1H8G7</accession>
<feature type="signal peptide" evidence="2">
    <location>
        <begin position="1"/>
        <end position="28"/>
    </location>
</feature>
<dbReference type="EMBL" id="JAAWWP010000021">
    <property type="protein sequence ID" value="NKI44676.1"/>
    <property type="molecule type" value="Genomic_DNA"/>
</dbReference>
<dbReference type="InterPro" id="IPR007410">
    <property type="entry name" value="LpqE-like"/>
</dbReference>
<feature type="chain" id="PRO_5045853984" evidence="2">
    <location>
        <begin position="29"/>
        <end position="238"/>
    </location>
</feature>
<dbReference type="SUPFAM" id="SSF110087">
    <property type="entry name" value="DR1885-like metal-binding protein"/>
    <property type="match status" value="1"/>
</dbReference>
<evidence type="ECO:0000256" key="2">
    <source>
        <dbReference type="SAM" id="SignalP"/>
    </source>
</evidence>
<dbReference type="Pfam" id="PF04314">
    <property type="entry name" value="PCuAC"/>
    <property type="match status" value="1"/>
</dbReference>
<keyword evidence="2" id="KW-0732">Signal</keyword>
<feature type="compositionally biased region" description="Basic and acidic residues" evidence="1">
    <location>
        <begin position="228"/>
        <end position="238"/>
    </location>
</feature>
<dbReference type="Gene3D" id="2.60.40.1890">
    <property type="entry name" value="PCu(A)C copper chaperone"/>
    <property type="match status" value="1"/>
</dbReference>
<reference evidence="3 4" key="1">
    <citation type="submission" date="2020-04" db="EMBL/GenBank/DDBJ databases">
        <title>Phylogenetic Diversity and Antibacterial Activity against Ralstonia solanacearum of Endophytic Actinomycete Isolated from Moss.</title>
        <authorList>
            <person name="Zhuang X."/>
        </authorList>
    </citation>
    <scope>NUCLEOTIDE SEQUENCE [LARGE SCALE GENOMIC DNA]</scope>
    <source>
        <strain evidence="3 4">LD120</strain>
    </source>
</reference>
<comment type="caution">
    <text evidence="3">The sequence shown here is derived from an EMBL/GenBank/DDBJ whole genome shotgun (WGS) entry which is preliminary data.</text>
</comment>
<dbReference type="Proteomes" id="UP000772196">
    <property type="component" value="Unassembled WGS sequence"/>
</dbReference>
<evidence type="ECO:0000256" key="1">
    <source>
        <dbReference type="SAM" id="MobiDB-lite"/>
    </source>
</evidence>
<organism evidence="3 4">
    <name type="scientific">Streptomyces physcomitrii</name>
    <dbReference type="NCBI Taxonomy" id="2724184"/>
    <lineage>
        <taxon>Bacteria</taxon>
        <taxon>Bacillati</taxon>
        <taxon>Actinomycetota</taxon>
        <taxon>Actinomycetes</taxon>
        <taxon>Kitasatosporales</taxon>
        <taxon>Streptomycetaceae</taxon>
        <taxon>Streptomyces</taxon>
    </lineage>
</organism>
<feature type="region of interest" description="Disordered" evidence="1">
    <location>
        <begin position="167"/>
        <end position="238"/>
    </location>
</feature>